<evidence type="ECO:0000256" key="8">
    <source>
        <dbReference type="ARBA" id="ARBA00022763"/>
    </source>
</evidence>
<dbReference type="FunFam" id="1.20.1060.10:FF:000001">
    <property type="entry name" value="DNA polymerase I"/>
    <property type="match status" value="1"/>
</dbReference>
<dbReference type="InterPro" id="IPR001098">
    <property type="entry name" value="DNA-dir_DNA_pol_A_palm_dom"/>
</dbReference>
<dbReference type="AlphaFoldDB" id="A0A1G2A6G5"/>
<dbReference type="GO" id="GO:0008409">
    <property type="term" value="F:5'-3' exonuclease activity"/>
    <property type="evidence" value="ECO:0007669"/>
    <property type="project" value="UniProtKB-UniRule"/>
</dbReference>
<evidence type="ECO:0000256" key="3">
    <source>
        <dbReference type="ARBA" id="ARBA00020311"/>
    </source>
</evidence>
<evidence type="ECO:0000313" key="21">
    <source>
        <dbReference type="Proteomes" id="UP000178315"/>
    </source>
</evidence>
<keyword evidence="4 16" id="KW-0808">Transferase</keyword>
<evidence type="ECO:0000256" key="2">
    <source>
        <dbReference type="ARBA" id="ARBA00012417"/>
    </source>
</evidence>
<dbReference type="PANTHER" id="PTHR10133">
    <property type="entry name" value="DNA POLYMERASE I"/>
    <property type="match status" value="1"/>
</dbReference>
<evidence type="ECO:0000259" key="17">
    <source>
        <dbReference type="SMART" id="SM00474"/>
    </source>
</evidence>
<dbReference type="Gene3D" id="1.10.150.20">
    <property type="entry name" value="5' to 3' exonuclease, C-terminal subdomain"/>
    <property type="match status" value="2"/>
</dbReference>
<feature type="domain" description="5'-3' exonuclease" evidence="18">
    <location>
        <begin position="1"/>
        <end position="271"/>
    </location>
</feature>
<evidence type="ECO:0000256" key="11">
    <source>
        <dbReference type="ARBA" id="ARBA00022932"/>
    </source>
</evidence>
<dbReference type="GO" id="GO:0003887">
    <property type="term" value="F:DNA-directed DNA polymerase activity"/>
    <property type="evidence" value="ECO:0007669"/>
    <property type="project" value="UniProtKB-UniRule"/>
</dbReference>
<comment type="caution">
    <text evidence="20">The sequence shown here is derived from an EMBL/GenBank/DDBJ whole genome shotgun (WGS) entry which is preliminary data.</text>
</comment>
<feature type="domain" description="DNA-directed DNA polymerase family A palm" evidence="19">
    <location>
        <begin position="630"/>
        <end position="838"/>
    </location>
</feature>
<dbReference type="Gene3D" id="3.30.420.10">
    <property type="entry name" value="Ribonuclease H-like superfamily/Ribonuclease H"/>
    <property type="match status" value="1"/>
</dbReference>
<dbReference type="CDD" id="cd09898">
    <property type="entry name" value="H3TH_53EXO"/>
    <property type="match status" value="1"/>
</dbReference>
<keyword evidence="5 16" id="KW-0548">Nucleotidyltransferase</keyword>
<dbReference type="EC" id="2.7.7.7" evidence="2 15"/>
<evidence type="ECO:0000256" key="16">
    <source>
        <dbReference type="RuleBase" id="RU004460"/>
    </source>
</evidence>
<dbReference type="EMBL" id="MHJU01000039">
    <property type="protein sequence ID" value="OGY72269.1"/>
    <property type="molecule type" value="Genomic_DNA"/>
</dbReference>
<dbReference type="Gene3D" id="1.20.1060.10">
    <property type="entry name" value="Taq DNA Polymerase, Chain T, domain 4"/>
    <property type="match status" value="1"/>
</dbReference>
<dbReference type="InterPro" id="IPR036279">
    <property type="entry name" value="5-3_exonuclease_C_sf"/>
</dbReference>
<comment type="similarity">
    <text evidence="1 16">Belongs to the DNA polymerase type-A family.</text>
</comment>
<evidence type="ECO:0000313" key="20">
    <source>
        <dbReference type="EMBL" id="OGY72269.1"/>
    </source>
</evidence>
<dbReference type="PANTHER" id="PTHR10133:SF27">
    <property type="entry name" value="DNA POLYMERASE NU"/>
    <property type="match status" value="1"/>
</dbReference>
<dbReference type="GO" id="GO:0006302">
    <property type="term" value="P:double-strand break repair"/>
    <property type="evidence" value="ECO:0007669"/>
    <property type="project" value="TreeGrafter"/>
</dbReference>
<evidence type="ECO:0000256" key="15">
    <source>
        <dbReference type="NCBIfam" id="TIGR00593"/>
    </source>
</evidence>
<keyword evidence="8 16" id="KW-0227">DNA damage</keyword>
<evidence type="ECO:0000256" key="5">
    <source>
        <dbReference type="ARBA" id="ARBA00022695"/>
    </source>
</evidence>
<dbReference type="InterPro" id="IPR043502">
    <property type="entry name" value="DNA/RNA_pol_sf"/>
</dbReference>
<dbReference type="GO" id="GO:0006261">
    <property type="term" value="P:DNA-templated DNA replication"/>
    <property type="evidence" value="ECO:0007669"/>
    <property type="project" value="UniProtKB-UniRule"/>
</dbReference>
<name>A0A1G2A6G5_9BACT</name>
<dbReference type="FunFam" id="1.10.150.20:FF:000003">
    <property type="entry name" value="DNA polymerase I"/>
    <property type="match status" value="1"/>
</dbReference>
<dbReference type="GO" id="GO:0003677">
    <property type="term" value="F:DNA binding"/>
    <property type="evidence" value="ECO:0007669"/>
    <property type="project" value="UniProtKB-UniRule"/>
</dbReference>
<dbReference type="InterPro" id="IPR008918">
    <property type="entry name" value="HhH2"/>
</dbReference>
<dbReference type="Pfam" id="PF01367">
    <property type="entry name" value="5_3_exonuc"/>
    <property type="match status" value="1"/>
</dbReference>
<dbReference type="SUPFAM" id="SSF47807">
    <property type="entry name" value="5' to 3' exonuclease, C-terminal subdomain"/>
    <property type="match status" value="1"/>
</dbReference>
<dbReference type="InterPro" id="IPR002421">
    <property type="entry name" value="5-3_exonuclease"/>
</dbReference>
<dbReference type="InterPro" id="IPR002298">
    <property type="entry name" value="DNA_polymerase_A"/>
</dbReference>
<evidence type="ECO:0000256" key="6">
    <source>
        <dbReference type="ARBA" id="ARBA00022705"/>
    </source>
</evidence>
<evidence type="ECO:0000256" key="1">
    <source>
        <dbReference type="ARBA" id="ARBA00007705"/>
    </source>
</evidence>
<reference evidence="20 21" key="1">
    <citation type="journal article" date="2016" name="Nat. Commun.">
        <title>Thousands of microbial genomes shed light on interconnected biogeochemical processes in an aquifer system.</title>
        <authorList>
            <person name="Anantharaman K."/>
            <person name="Brown C.T."/>
            <person name="Hug L.A."/>
            <person name="Sharon I."/>
            <person name="Castelle C.J."/>
            <person name="Probst A.J."/>
            <person name="Thomas B.C."/>
            <person name="Singh A."/>
            <person name="Wilkins M.J."/>
            <person name="Karaoz U."/>
            <person name="Brodie E.L."/>
            <person name="Williams K.H."/>
            <person name="Hubbard S.S."/>
            <person name="Banfield J.F."/>
        </authorList>
    </citation>
    <scope>NUCLEOTIDE SEQUENCE [LARGE SCALE GENOMIC DNA]</scope>
</reference>
<evidence type="ECO:0000256" key="14">
    <source>
        <dbReference type="ARBA" id="ARBA00049244"/>
    </source>
</evidence>
<evidence type="ECO:0000259" key="18">
    <source>
        <dbReference type="SMART" id="SM00475"/>
    </source>
</evidence>
<dbReference type="InterPro" id="IPR002562">
    <property type="entry name" value="3'-5'_exonuclease_dom"/>
</dbReference>
<keyword evidence="7" id="KW-0540">Nuclease</keyword>
<sequence length="877" mass="99197">MIIDGNALLHRAWHAIPQTMKAPNGVVTNAAYGFMMIFLKAIREIKPSAIAVCFDSKGKTFRDKLYKEYKAHREKKPRELYDQIPIIQELLDAFNIPYFQKTGVEADDLIGTLVKESRVKNKETKNIIVTGDMDTLQLVDSATSVYTLKKGVTKTVVYGPKEVRERYGGLFPEQLVDFKALRGDPSDNIPGARGIGEKTAIDLMRAFGSIDALYKQLDQTGEADILQKFGIKEAVLEKVKESRDAVALSKKLAQIDNCVELRFSFDEAAFPRFKPDEVMSVFQKYAFRSLSFPLQKIEDSYHVSGAQTTVDEEISYVHIKTADEAKKFAREVSEETVIAVDTETGSPDSITTKLAGVGLSFNTKKAYYIPALFVSFIKPILENPKVKKIGHNIKSDIAALKNAGISMRGAYFDTMIAAYILNPGARQYRFDALIFDHFGIRMRNEICYTFRLYEKLSSEIKKKNLTDVFYSIEMPLVPILEEMERTGIQIDTAVLKELGEKVAMRIKKIEQEIYSLAGCVFNINSPQQLKDVLFSKLLIQTKGIRKVKTGVSTAATELEKLRGAHKIIEPIFEYRELTKLNSTYIKSLPLLVHPETGRIHTSFNQTIAATGRLSSSEPNMQNIPVKTDIGREIRRAFVAADGYRLLSLDYSQLELRIVAHLAGDEHLIQTFIDDKDVHTRTAARLFNKKESEVTADERRSAKEANFGVLYGLGPRGLKERLSLSFEEAQNFIDRYRALYPRVFLFLREVIESARKLGFVETLYGRRRYLGDINSSSPLLRSVSERAAINMPVQGTAADITKLAMIKIEAEIKKRKSSSDIKMLLQVHDELVFEARENVVTEWARIIKTEMENAVTLKVPLKVSAKAGRNWRETEYVK</sequence>
<evidence type="ECO:0000259" key="19">
    <source>
        <dbReference type="SMART" id="SM00482"/>
    </source>
</evidence>
<keyword evidence="10 16" id="KW-0269">Exonuclease</keyword>
<dbReference type="Proteomes" id="UP000178315">
    <property type="component" value="Unassembled WGS sequence"/>
</dbReference>
<dbReference type="SUPFAM" id="SSF56672">
    <property type="entry name" value="DNA/RNA polymerases"/>
    <property type="match status" value="1"/>
</dbReference>
<proteinExistence type="inferred from homology"/>
<evidence type="ECO:0000256" key="7">
    <source>
        <dbReference type="ARBA" id="ARBA00022722"/>
    </source>
</evidence>
<dbReference type="InterPro" id="IPR012337">
    <property type="entry name" value="RNaseH-like_sf"/>
</dbReference>
<dbReference type="InterPro" id="IPR020046">
    <property type="entry name" value="5-3_exonucl_a-hlix_arch_N"/>
</dbReference>
<evidence type="ECO:0000256" key="10">
    <source>
        <dbReference type="ARBA" id="ARBA00022839"/>
    </source>
</evidence>
<dbReference type="InterPro" id="IPR036397">
    <property type="entry name" value="RNaseH_sf"/>
</dbReference>
<dbReference type="SMART" id="SM00279">
    <property type="entry name" value="HhH2"/>
    <property type="match status" value="1"/>
</dbReference>
<dbReference type="PROSITE" id="PS00447">
    <property type="entry name" value="DNA_POLYMERASE_A"/>
    <property type="match status" value="1"/>
</dbReference>
<keyword evidence="13 16" id="KW-0234">DNA repair</keyword>
<dbReference type="InterPro" id="IPR019760">
    <property type="entry name" value="DNA-dir_DNA_pol_A_CS"/>
</dbReference>
<evidence type="ECO:0000256" key="13">
    <source>
        <dbReference type="ARBA" id="ARBA00023204"/>
    </source>
</evidence>
<dbReference type="Gene3D" id="3.40.50.1010">
    <property type="entry name" value="5'-nuclease"/>
    <property type="match status" value="1"/>
</dbReference>
<keyword evidence="6 16" id="KW-0235">DNA replication</keyword>
<dbReference type="CDD" id="cd09859">
    <property type="entry name" value="PIN_53EXO"/>
    <property type="match status" value="1"/>
</dbReference>
<protein>
    <recommendedName>
        <fullName evidence="3 15">DNA polymerase I</fullName>
        <ecNumber evidence="2 15">2.7.7.7</ecNumber>
    </recommendedName>
</protein>
<dbReference type="NCBIfam" id="TIGR00593">
    <property type="entry name" value="pola"/>
    <property type="match status" value="1"/>
</dbReference>
<dbReference type="SMART" id="SM00474">
    <property type="entry name" value="35EXOc"/>
    <property type="match status" value="1"/>
</dbReference>
<dbReference type="Pfam" id="PF01612">
    <property type="entry name" value="DNA_pol_A_exo1"/>
    <property type="match status" value="1"/>
</dbReference>
<dbReference type="InterPro" id="IPR020045">
    <property type="entry name" value="DNA_polI_H3TH"/>
</dbReference>
<keyword evidence="12 16" id="KW-0238">DNA-binding</keyword>
<dbReference type="Pfam" id="PF00476">
    <property type="entry name" value="DNA_pol_A"/>
    <property type="match status" value="1"/>
</dbReference>
<dbReference type="FunFam" id="1.10.150.20:FF:000002">
    <property type="entry name" value="DNA polymerase I"/>
    <property type="match status" value="1"/>
</dbReference>
<evidence type="ECO:0000256" key="4">
    <source>
        <dbReference type="ARBA" id="ARBA00022679"/>
    </source>
</evidence>
<dbReference type="CDD" id="cd08637">
    <property type="entry name" value="DNA_pol_A_pol_I_C"/>
    <property type="match status" value="1"/>
</dbReference>
<comment type="function">
    <text evidence="16">In addition to polymerase activity, this DNA polymerase exhibits 3'-5' and 5'-3' exonuclease activity.</text>
</comment>
<dbReference type="SUPFAM" id="SSF88723">
    <property type="entry name" value="PIN domain-like"/>
    <property type="match status" value="1"/>
</dbReference>
<dbReference type="InterPro" id="IPR029060">
    <property type="entry name" value="PIN-like_dom_sf"/>
</dbReference>
<dbReference type="PRINTS" id="PR00868">
    <property type="entry name" value="DNAPOLI"/>
</dbReference>
<feature type="domain" description="3'-5' exonuclease" evidence="17">
    <location>
        <begin position="316"/>
        <end position="461"/>
    </location>
</feature>
<evidence type="ECO:0000256" key="12">
    <source>
        <dbReference type="ARBA" id="ARBA00023125"/>
    </source>
</evidence>
<comment type="catalytic activity">
    <reaction evidence="14 16">
        <text>DNA(n) + a 2'-deoxyribonucleoside 5'-triphosphate = DNA(n+1) + diphosphate</text>
        <dbReference type="Rhea" id="RHEA:22508"/>
        <dbReference type="Rhea" id="RHEA-COMP:17339"/>
        <dbReference type="Rhea" id="RHEA-COMP:17340"/>
        <dbReference type="ChEBI" id="CHEBI:33019"/>
        <dbReference type="ChEBI" id="CHEBI:61560"/>
        <dbReference type="ChEBI" id="CHEBI:173112"/>
        <dbReference type="EC" id="2.7.7.7"/>
    </reaction>
</comment>
<organism evidence="20 21">
    <name type="scientific">Candidatus Jacksonbacteria bacterium RIFCSPLOWO2_02_FULL_44_20</name>
    <dbReference type="NCBI Taxonomy" id="1798460"/>
    <lineage>
        <taxon>Bacteria</taxon>
        <taxon>Candidatus Jacksoniibacteriota</taxon>
    </lineage>
</organism>
<dbReference type="Gene3D" id="3.30.70.370">
    <property type="match status" value="1"/>
</dbReference>
<evidence type="ECO:0000256" key="9">
    <source>
        <dbReference type="ARBA" id="ARBA00022801"/>
    </source>
</evidence>
<dbReference type="Pfam" id="PF02739">
    <property type="entry name" value="5_3_exonuc_N"/>
    <property type="match status" value="1"/>
</dbReference>
<dbReference type="InterPro" id="IPR018320">
    <property type="entry name" value="DNA_polymerase_1"/>
</dbReference>
<dbReference type="SMART" id="SM00475">
    <property type="entry name" value="53EXOc"/>
    <property type="match status" value="1"/>
</dbReference>
<keyword evidence="9 16" id="KW-0378">Hydrolase</keyword>
<accession>A0A1G2A6G5</accession>
<keyword evidence="11 16" id="KW-0239">DNA-directed DNA polymerase</keyword>
<dbReference type="SMART" id="SM00482">
    <property type="entry name" value="POLAc"/>
    <property type="match status" value="1"/>
</dbReference>
<dbReference type="CDD" id="cd06139">
    <property type="entry name" value="DNA_polA_I_Ecoli_like_exo"/>
    <property type="match status" value="1"/>
</dbReference>
<dbReference type="SUPFAM" id="SSF53098">
    <property type="entry name" value="Ribonuclease H-like"/>
    <property type="match status" value="1"/>
</dbReference>
<gene>
    <name evidence="16" type="primary">polA</name>
    <name evidence="20" type="ORF">A3H61_01495</name>
</gene>
<dbReference type="GO" id="GO:0008408">
    <property type="term" value="F:3'-5' exonuclease activity"/>
    <property type="evidence" value="ECO:0007669"/>
    <property type="project" value="UniProtKB-UniRule"/>
</dbReference>